<dbReference type="Proteomes" id="UP000255193">
    <property type="component" value="Unassembled WGS sequence"/>
</dbReference>
<accession>A0A378Q0X6</accession>
<dbReference type="EMBL" id="UGQA01000001">
    <property type="protein sequence ID" value="STY94399.1"/>
    <property type="molecule type" value="Genomic_DNA"/>
</dbReference>
<sequence>MLPNTILNPLPKSARILWNRAWLVKHKSKKIIDYNYAAVLASFLACCGRLK</sequence>
<dbReference type="AlphaFoldDB" id="A0A378Q0X6"/>
<proteinExistence type="predicted"/>
<evidence type="ECO:0000313" key="1">
    <source>
        <dbReference type="EMBL" id="STY94399.1"/>
    </source>
</evidence>
<name>A0A378Q0X6_9GAMM</name>
<reference evidence="1 2" key="1">
    <citation type="submission" date="2018-06" db="EMBL/GenBank/DDBJ databases">
        <authorList>
            <consortium name="Pathogen Informatics"/>
            <person name="Doyle S."/>
        </authorList>
    </citation>
    <scope>NUCLEOTIDE SEQUENCE [LARGE SCALE GENOMIC DNA]</scope>
    <source>
        <strain evidence="1 2">NCTC11091</strain>
    </source>
</reference>
<gene>
    <name evidence="1" type="ORF">NCTC11091_00161</name>
</gene>
<evidence type="ECO:0000313" key="2">
    <source>
        <dbReference type="Proteomes" id="UP000255193"/>
    </source>
</evidence>
<organism evidence="1 2">
    <name type="scientific">Faucicola atlantae</name>
    <dbReference type="NCBI Taxonomy" id="34059"/>
    <lineage>
        <taxon>Bacteria</taxon>
        <taxon>Pseudomonadati</taxon>
        <taxon>Pseudomonadota</taxon>
        <taxon>Gammaproteobacteria</taxon>
        <taxon>Moraxellales</taxon>
        <taxon>Moraxellaceae</taxon>
        <taxon>Faucicola</taxon>
    </lineage>
</organism>
<protein>
    <submittedName>
        <fullName evidence="1">Uncharacterized protein</fullName>
    </submittedName>
</protein>